<dbReference type="GO" id="GO:0031462">
    <property type="term" value="C:Cul2-RING ubiquitin ligase complex"/>
    <property type="evidence" value="ECO:0007669"/>
    <property type="project" value="TreeGrafter"/>
</dbReference>
<evidence type="ECO:0000256" key="1">
    <source>
        <dbReference type="SAM" id="MobiDB-lite"/>
    </source>
</evidence>
<feature type="region of interest" description="Disordered" evidence="1">
    <location>
        <begin position="1"/>
        <end position="30"/>
    </location>
</feature>
<keyword evidence="4" id="KW-1185">Reference proteome</keyword>
<name>A0A0N4UH20_DRAME</name>
<dbReference type="OrthoDB" id="10013584at2759"/>
<reference evidence="5" key="1">
    <citation type="submission" date="2017-02" db="UniProtKB">
        <authorList>
            <consortium name="WormBaseParasite"/>
        </authorList>
    </citation>
    <scope>IDENTIFICATION</scope>
</reference>
<accession>A0A0N4UH20</accession>
<evidence type="ECO:0000313" key="5">
    <source>
        <dbReference type="WBParaSite" id="DME_0000681401-mRNA-1"/>
    </source>
</evidence>
<evidence type="ECO:0000313" key="4">
    <source>
        <dbReference type="Proteomes" id="UP000274756"/>
    </source>
</evidence>
<dbReference type="AlphaFoldDB" id="A0A0N4UH20"/>
<gene>
    <name evidence="2" type="ORF">DME_LOCUS1428</name>
</gene>
<dbReference type="Proteomes" id="UP000038040">
    <property type="component" value="Unplaced"/>
</dbReference>
<dbReference type="PANTHER" id="PTHR22619">
    <property type="entry name" value="ZINC FINGER SWIM DOMAIN CONTAINING PROTEIN 4, 5, 6"/>
    <property type="match status" value="1"/>
</dbReference>
<evidence type="ECO:0000313" key="3">
    <source>
        <dbReference type="Proteomes" id="UP000038040"/>
    </source>
</evidence>
<sequence length="469" mass="51918">MKNTKDFDDFKKSHIIENPSNSKKNNEAAESCHNQNAAVKIGQECFLSSMQNSNKAYEKLKLPYVLNGSSDIHSPYMQLQPTETQAHYLMELAKRLLTEAGGSQTTAIFNASQNMSLSNNNTHSGPHRLLHICSFLIGLYALAVNNMVSPSWQTRTYSANVSSAAIKTIERVWEVLLTPTEVVALADKASQCRDPATVEAAAKLALSVLPKAYSLSASEIHRALNQCKEQNSEMLEKACIAIEEAASKDGVYPEVLFKVARYWYELFCECEPVVSTTSFSSANSNPTVTTVATLLHPIISSSPVSFHNDILLSLFGQPYQNILPHASIVNSAQRPRMPPPPMPTSTHQSSFIVHTTSVSQQQPFISFFSRTRPRSSIPIASTFDETMKSPRPVPTSYPPPRPSLPLSAVSALHNTPRSLHISHSAPDLDPVQLITRKSMHNYRWNEIGKDQLNIDQVPNFLCFKSSGYL</sequence>
<dbReference type="EMBL" id="UYYG01000021">
    <property type="protein sequence ID" value="VDN51455.1"/>
    <property type="molecule type" value="Genomic_DNA"/>
</dbReference>
<dbReference type="WBParaSite" id="DME_0000681401-mRNA-1">
    <property type="protein sequence ID" value="DME_0000681401-mRNA-1"/>
    <property type="gene ID" value="DME_0000681401"/>
</dbReference>
<evidence type="ECO:0000313" key="2">
    <source>
        <dbReference type="EMBL" id="VDN51455.1"/>
    </source>
</evidence>
<dbReference type="PANTHER" id="PTHR22619:SF1">
    <property type="entry name" value="ZINC FINGER SWIM DOMAIN-CONTAINING PROTEIN 8"/>
    <property type="match status" value="1"/>
</dbReference>
<dbReference type="Proteomes" id="UP000274756">
    <property type="component" value="Unassembled WGS sequence"/>
</dbReference>
<protein>
    <submittedName>
        <fullName evidence="5">RB_A domain-containing protein</fullName>
    </submittedName>
</protein>
<organism evidence="3 5">
    <name type="scientific">Dracunculus medinensis</name>
    <name type="common">Guinea worm</name>
    <dbReference type="NCBI Taxonomy" id="318479"/>
    <lineage>
        <taxon>Eukaryota</taxon>
        <taxon>Metazoa</taxon>
        <taxon>Ecdysozoa</taxon>
        <taxon>Nematoda</taxon>
        <taxon>Chromadorea</taxon>
        <taxon>Rhabditida</taxon>
        <taxon>Spirurina</taxon>
        <taxon>Dracunculoidea</taxon>
        <taxon>Dracunculidae</taxon>
        <taxon>Dracunculus</taxon>
    </lineage>
</organism>
<dbReference type="STRING" id="318479.A0A0N4UH20"/>
<reference evidence="2 4" key="2">
    <citation type="submission" date="2018-11" db="EMBL/GenBank/DDBJ databases">
        <authorList>
            <consortium name="Pathogen Informatics"/>
        </authorList>
    </citation>
    <scope>NUCLEOTIDE SEQUENCE [LARGE SCALE GENOMIC DNA]</scope>
</reference>
<proteinExistence type="predicted"/>
<feature type="compositionally biased region" description="Basic and acidic residues" evidence="1">
    <location>
        <begin position="1"/>
        <end position="15"/>
    </location>
</feature>